<evidence type="ECO:0000256" key="2">
    <source>
        <dbReference type="SAM" id="SignalP"/>
    </source>
</evidence>
<reference evidence="4 5" key="1">
    <citation type="submission" date="2024-09" db="EMBL/GenBank/DDBJ databases">
        <authorList>
            <person name="Sun Q."/>
            <person name="Mori K."/>
        </authorList>
    </citation>
    <scope>NUCLEOTIDE SEQUENCE [LARGE SCALE GENOMIC DNA]</scope>
    <source>
        <strain evidence="4 5">NCAIM B.02481</strain>
    </source>
</reference>
<comment type="caution">
    <text evidence="4">The sequence shown here is derived from an EMBL/GenBank/DDBJ whole genome shotgun (WGS) entry which is preliminary data.</text>
</comment>
<dbReference type="EMBL" id="JBHLTQ010000003">
    <property type="protein sequence ID" value="MFC0604197.1"/>
    <property type="molecule type" value="Genomic_DNA"/>
</dbReference>
<dbReference type="Pfam" id="PF18962">
    <property type="entry name" value="Por_Secre_tail"/>
    <property type="match status" value="1"/>
</dbReference>
<proteinExistence type="predicted"/>
<dbReference type="Proteomes" id="UP001589832">
    <property type="component" value="Unassembled WGS sequence"/>
</dbReference>
<dbReference type="RefSeq" id="WP_386061405.1">
    <property type="nucleotide sequence ID" value="NZ_JBHLTQ010000003.1"/>
</dbReference>
<dbReference type="NCBIfam" id="TIGR04183">
    <property type="entry name" value="Por_Secre_tail"/>
    <property type="match status" value="1"/>
</dbReference>
<evidence type="ECO:0000256" key="1">
    <source>
        <dbReference type="ARBA" id="ARBA00022729"/>
    </source>
</evidence>
<organism evidence="4 5">
    <name type="scientific">Winogradskyella pulchriflava</name>
    <dbReference type="NCBI Taxonomy" id="1110688"/>
    <lineage>
        <taxon>Bacteria</taxon>
        <taxon>Pseudomonadati</taxon>
        <taxon>Bacteroidota</taxon>
        <taxon>Flavobacteriia</taxon>
        <taxon>Flavobacteriales</taxon>
        <taxon>Flavobacteriaceae</taxon>
        <taxon>Winogradskyella</taxon>
    </lineage>
</organism>
<dbReference type="InterPro" id="IPR026444">
    <property type="entry name" value="Secre_tail"/>
</dbReference>
<feature type="signal peptide" evidence="2">
    <location>
        <begin position="1"/>
        <end position="25"/>
    </location>
</feature>
<evidence type="ECO:0000313" key="5">
    <source>
        <dbReference type="Proteomes" id="UP001589832"/>
    </source>
</evidence>
<evidence type="ECO:0000259" key="3">
    <source>
        <dbReference type="Pfam" id="PF18962"/>
    </source>
</evidence>
<name>A0ABV6Q8G6_9FLAO</name>
<protein>
    <submittedName>
        <fullName evidence="4">T9SS type A sorting domain-containing protein</fullName>
    </submittedName>
</protein>
<keyword evidence="5" id="KW-1185">Reference proteome</keyword>
<accession>A0ABV6Q8G6</accession>
<sequence>MKQIGLLIKMSLIIAIMVLSQNSIAQCLVAHNQNGTNVFTSEAFLWGQTFIAECDGELEYVQYISDETGVVSAGTLSIYDGNTVSDTPIYTQSHPAITINQINDPIRVYITSTLNLVQGNQYTFEFTVDNVDILADFNNGYSGGTPFQNGTESPTVDLIFEVSILNSTLSENEFSEDTTIRLFPNPLANYVVISNLKETQKYSIVNALGQEVLKGKLSNNERIDVQNLISGLYYLKLKSGITLKFIKKIK</sequence>
<keyword evidence="1 2" id="KW-0732">Signal</keyword>
<feature type="chain" id="PRO_5046672972" evidence="2">
    <location>
        <begin position="26"/>
        <end position="250"/>
    </location>
</feature>
<feature type="domain" description="Secretion system C-terminal sorting" evidence="3">
    <location>
        <begin position="182"/>
        <end position="249"/>
    </location>
</feature>
<evidence type="ECO:0000313" key="4">
    <source>
        <dbReference type="EMBL" id="MFC0604197.1"/>
    </source>
</evidence>
<gene>
    <name evidence="4" type="ORF">ACFFGA_06505</name>
</gene>